<sequence length="336" mass="35995">MATSSTPSSLPCLVLDYGGGDQRATLFGVSDGVHRPCDADELHGKRAWPTSHGWVLTWDPATAAMSLWNARAPPDAAAAAVALPPLAHPPPVESLCALSGNPTVAGGCTVVLVEPPQSTVLWYCHAGAGEGSTWSRHEYDLGGTSIRVPGGPCWCKRIISDLASRHGRFYYFHSATEYGVIDFPPAASSPAFSTVPMRKVPMRYPAGQFMAIASMYTVEIDGELYTASVVHRGCHDVNSVDHVGVYRMDFARKKPVRVKSLGDRAILAGGGSGSFGGWCLATEFGLRPNTLYWMSPGDKRLHVCDVGTGAVVEVREPCNGVAEPSRQPFWMIPDHS</sequence>
<evidence type="ECO:0000313" key="3">
    <source>
        <dbReference type="Proteomes" id="UP000636709"/>
    </source>
</evidence>
<dbReference type="Proteomes" id="UP000636709">
    <property type="component" value="Unassembled WGS sequence"/>
</dbReference>
<dbReference type="EMBL" id="JACEFO010001603">
    <property type="protein sequence ID" value="KAF8732778.1"/>
    <property type="molecule type" value="Genomic_DNA"/>
</dbReference>
<dbReference type="AlphaFoldDB" id="A0A835KKP1"/>
<evidence type="ECO:0000313" key="2">
    <source>
        <dbReference type="EMBL" id="KAF8732778.1"/>
    </source>
</evidence>
<dbReference type="Pfam" id="PF03478">
    <property type="entry name" value="Beta-prop_KIB1-4"/>
    <property type="match status" value="1"/>
</dbReference>
<reference evidence="2" key="1">
    <citation type="submission" date="2020-07" db="EMBL/GenBank/DDBJ databases">
        <title>Genome sequence and genetic diversity analysis of an under-domesticated orphan crop, white fonio (Digitaria exilis).</title>
        <authorList>
            <person name="Bennetzen J.L."/>
            <person name="Chen S."/>
            <person name="Ma X."/>
            <person name="Wang X."/>
            <person name="Yssel A.E.J."/>
            <person name="Chaluvadi S.R."/>
            <person name="Johnson M."/>
            <person name="Gangashetty P."/>
            <person name="Hamidou F."/>
            <person name="Sanogo M.D."/>
            <person name="Zwaenepoel A."/>
            <person name="Wallace J."/>
            <person name="Van De Peer Y."/>
            <person name="Van Deynze A."/>
        </authorList>
    </citation>
    <scope>NUCLEOTIDE SEQUENCE</scope>
    <source>
        <tissue evidence="2">Leaves</tissue>
    </source>
</reference>
<proteinExistence type="predicted"/>
<feature type="domain" description="KIB1-4 beta-propeller" evidence="1">
    <location>
        <begin position="37"/>
        <end position="298"/>
    </location>
</feature>
<dbReference type="OrthoDB" id="676966at2759"/>
<name>A0A835KKP1_9POAL</name>
<dbReference type="PANTHER" id="PTHR33127">
    <property type="entry name" value="TRANSMEMBRANE PROTEIN"/>
    <property type="match status" value="1"/>
</dbReference>
<dbReference type="PANTHER" id="PTHR33127:SF89">
    <property type="entry name" value="OS06G0135800 PROTEIN"/>
    <property type="match status" value="1"/>
</dbReference>
<protein>
    <recommendedName>
        <fullName evidence="1">KIB1-4 beta-propeller domain-containing protein</fullName>
    </recommendedName>
</protein>
<dbReference type="InterPro" id="IPR005174">
    <property type="entry name" value="KIB1-4_b-propeller"/>
</dbReference>
<organism evidence="2 3">
    <name type="scientific">Digitaria exilis</name>
    <dbReference type="NCBI Taxonomy" id="1010633"/>
    <lineage>
        <taxon>Eukaryota</taxon>
        <taxon>Viridiplantae</taxon>
        <taxon>Streptophyta</taxon>
        <taxon>Embryophyta</taxon>
        <taxon>Tracheophyta</taxon>
        <taxon>Spermatophyta</taxon>
        <taxon>Magnoliopsida</taxon>
        <taxon>Liliopsida</taxon>
        <taxon>Poales</taxon>
        <taxon>Poaceae</taxon>
        <taxon>PACMAD clade</taxon>
        <taxon>Panicoideae</taxon>
        <taxon>Panicodae</taxon>
        <taxon>Paniceae</taxon>
        <taxon>Anthephorinae</taxon>
        <taxon>Digitaria</taxon>
    </lineage>
</organism>
<evidence type="ECO:0000259" key="1">
    <source>
        <dbReference type="Pfam" id="PF03478"/>
    </source>
</evidence>
<comment type="caution">
    <text evidence="2">The sequence shown here is derived from an EMBL/GenBank/DDBJ whole genome shotgun (WGS) entry which is preliminary data.</text>
</comment>
<keyword evidence="3" id="KW-1185">Reference proteome</keyword>
<accession>A0A835KKP1</accession>
<gene>
    <name evidence="2" type="ORF">HU200_015116</name>
</gene>